<reference evidence="11" key="3">
    <citation type="submission" date="2025-09" db="UniProtKB">
        <authorList>
            <consortium name="Ensembl"/>
        </authorList>
    </citation>
    <scope>IDENTIFICATION</scope>
</reference>
<reference evidence="11" key="2">
    <citation type="submission" date="2025-08" db="UniProtKB">
        <authorList>
            <consortium name="Ensembl"/>
        </authorList>
    </citation>
    <scope>IDENTIFICATION</scope>
</reference>
<dbReference type="Proteomes" id="UP000694387">
    <property type="component" value="Chromosome 7"/>
</dbReference>
<dbReference type="GO" id="GO:0052726">
    <property type="term" value="F:inositol-1,3,4-trisphosphate 5-kinase activity"/>
    <property type="evidence" value="ECO:0007669"/>
    <property type="project" value="InterPro"/>
</dbReference>
<feature type="domain" description="Inositol 1,3,4-trisphosphate 5/6-kinase ATP-grasp" evidence="9">
    <location>
        <begin position="261"/>
        <end position="355"/>
    </location>
</feature>
<dbReference type="GO" id="GO:0021915">
    <property type="term" value="P:neural tube development"/>
    <property type="evidence" value="ECO:0007669"/>
    <property type="project" value="Ensembl"/>
</dbReference>
<dbReference type="Gene3D" id="3.40.50.11370">
    <property type="match status" value="2"/>
</dbReference>
<keyword evidence="7" id="KW-0067">ATP-binding</keyword>
<dbReference type="FunFam" id="3.30.1490.220:FF:000001">
    <property type="entry name" value="Inositol-tetrakisphosphate 1-kinase"/>
    <property type="match status" value="1"/>
</dbReference>
<organism evidence="11 12">
    <name type="scientific">Equus asinus</name>
    <name type="common">Donkey</name>
    <name type="synonym">Equus africanus asinus</name>
    <dbReference type="NCBI Taxonomy" id="9793"/>
    <lineage>
        <taxon>Eukaryota</taxon>
        <taxon>Metazoa</taxon>
        <taxon>Chordata</taxon>
        <taxon>Craniata</taxon>
        <taxon>Vertebrata</taxon>
        <taxon>Euteleostomi</taxon>
        <taxon>Mammalia</taxon>
        <taxon>Eutheria</taxon>
        <taxon>Laurasiatheria</taxon>
        <taxon>Perissodactyla</taxon>
        <taxon>Equidae</taxon>
        <taxon>Equus</taxon>
    </lineage>
</organism>
<evidence type="ECO:0000256" key="3">
    <source>
        <dbReference type="ARBA" id="ARBA00022679"/>
    </source>
</evidence>
<comment type="cofactor">
    <cofactor evidence="1">
        <name>Mg(2+)</name>
        <dbReference type="ChEBI" id="CHEBI:18420"/>
    </cofactor>
</comment>
<evidence type="ECO:0000256" key="6">
    <source>
        <dbReference type="ARBA" id="ARBA00022777"/>
    </source>
</evidence>
<feature type="domain" description="Inositol-tetrakisphosphate 1-kinase N-terminal" evidence="10">
    <location>
        <begin position="9"/>
        <end position="100"/>
    </location>
</feature>
<dbReference type="SUPFAM" id="SSF56059">
    <property type="entry name" value="Glutathione synthetase ATP-binding domain-like"/>
    <property type="match status" value="1"/>
</dbReference>
<evidence type="ECO:0000313" key="12">
    <source>
        <dbReference type="Proteomes" id="UP000694387"/>
    </source>
</evidence>
<dbReference type="PANTHER" id="PTHR14217:SF1">
    <property type="entry name" value="INOSITOL-TETRAKISPHOSPHATE 1-KINASE"/>
    <property type="match status" value="1"/>
</dbReference>
<dbReference type="FunFam" id="3.40.50.11370:FF:000001">
    <property type="entry name" value="Inositol-tetrakisphosphate 1-kinase"/>
    <property type="match status" value="1"/>
</dbReference>
<dbReference type="Gene3D" id="3.30.470.20">
    <property type="entry name" value="ATP-grasp fold, B domain"/>
    <property type="match status" value="1"/>
</dbReference>
<evidence type="ECO:0000256" key="1">
    <source>
        <dbReference type="ARBA" id="ARBA00001946"/>
    </source>
</evidence>
<dbReference type="GO" id="GO:0005737">
    <property type="term" value="C:cytoplasm"/>
    <property type="evidence" value="ECO:0007669"/>
    <property type="project" value="TreeGrafter"/>
</dbReference>
<dbReference type="GO" id="GO:0000825">
    <property type="term" value="F:inositol-1,3,4,5-tetrakisphosphate 6-kinase activity"/>
    <property type="evidence" value="ECO:0007669"/>
    <property type="project" value="Ensembl"/>
</dbReference>
<sequence length="455" mass="50003">MQTFLKGKRVGYWLSEKKIKKLNFQAFAELCRKRGIEVVQLNLSRPIEEQGPLDVIIHKLTDVILEADQNDSQSLELVHRFQEYIDAHPETIVLDPLPAIRTLLDRSKSYELIRKIEAYMKDDRICSPPFMELTSLCGDDTMRLLEENGLAFPFICKTRVAHGTNSHEMAIVFNQEGLSAIQPPCVVQNFINHNAVLYKVFVVGESYTVVQRPSLKNFSAGTSVVGPSGCAVWDVTSAWPDELYHVRTRDPNWRNSGPPKRNRESIFFNSHNVSKPESSSVLTELDKIEGVFERPSDEVIRELSRALRQALGVSLFGIDIIINNQTGQHAVIDINAFPGYEGVSEFFTDLLNHIATVLQGQSAATAAAGAAAPLRHSRLLAEQAGSLAGERTCSASPGCCSSMMGQERPWAAEADAGGVGGTAKLPHQRLGCTAAVSPSFQQHCVASLATKASSQ</sequence>
<keyword evidence="8" id="KW-0460">Magnesium</keyword>
<name>A0A8C4MT53_EQUAS</name>
<evidence type="ECO:0000259" key="9">
    <source>
        <dbReference type="Pfam" id="PF05770"/>
    </source>
</evidence>
<keyword evidence="5" id="KW-0547">Nucleotide-binding</keyword>
<protein>
    <submittedName>
        <fullName evidence="11">Inositol-tetrakisphosphate 1-kinase</fullName>
    </submittedName>
</protein>
<comment type="similarity">
    <text evidence="2">Belongs to the ITPK1 family.</text>
</comment>
<dbReference type="InterPro" id="IPR041429">
    <property type="entry name" value="ITPK1_N"/>
</dbReference>
<dbReference type="GO" id="GO:0070266">
    <property type="term" value="P:necroptotic process"/>
    <property type="evidence" value="ECO:0007669"/>
    <property type="project" value="Ensembl"/>
</dbReference>
<evidence type="ECO:0000256" key="4">
    <source>
        <dbReference type="ARBA" id="ARBA00022723"/>
    </source>
</evidence>
<dbReference type="GO" id="GO:0000287">
    <property type="term" value="F:magnesium ion binding"/>
    <property type="evidence" value="ECO:0007669"/>
    <property type="project" value="InterPro"/>
</dbReference>
<dbReference type="Ensembl" id="ENSEAST00005033983.2">
    <property type="protein sequence ID" value="ENSEASP00005031262.2"/>
    <property type="gene ID" value="ENSEASG00005021276.2"/>
</dbReference>
<dbReference type="InterPro" id="IPR008656">
    <property type="entry name" value="Inositol_tetrakis-P_1-kinase"/>
</dbReference>
<reference evidence="11 12" key="1">
    <citation type="journal article" date="2020" name="Nat. Commun.">
        <title>Donkey genomes provide new insights into domestication and selection for coat color.</title>
        <authorList>
            <person name="Wang"/>
            <person name="C."/>
            <person name="Li"/>
            <person name="H."/>
            <person name="Guo"/>
            <person name="Y."/>
            <person name="Huang"/>
            <person name="J."/>
            <person name="Sun"/>
            <person name="Y."/>
            <person name="Min"/>
            <person name="J."/>
            <person name="Wang"/>
            <person name="J."/>
            <person name="Fang"/>
            <person name="X."/>
            <person name="Zhao"/>
            <person name="Z."/>
            <person name="Wang"/>
            <person name="S."/>
            <person name="Zhang"/>
            <person name="Y."/>
            <person name="Liu"/>
            <person name="Q."/>
            <person name="Jiang"/>
            <person name="Q."/>
            <person name="Wang"/>
            <person name="X."/>
            <person name="Guo"/>
            <person name="Y."/>
            <person name="Yang"/>
            <person name="C."/>
            <person name="Wang"/>
            <person name="Y."/>
            <person name="Tian"/>
            <person name="F."/>
            <person name="Zhuang"/>
            <person name="G."/>
            <person name="Fan"/>
            <person name="Y."/>
            <person name="Gao"/>
            <person name="Q."/>
            <person name="Li"/>
            <person name="Y."/>
            <person name="Ju"/>
            <person name="Z."/>
            <person name="Li"/>
            <person name="J."/>
            <person name="Li"/>
            <person name="R."/>
            <person name="Hou"/>
            <person name="M."/>
            <person name="Yang"/>
            <person name="G."/>
            <person name="Liu"/>
            <person name="G."/>
            <person name="Liu"/>
            <person name="W."/>
            <person name="Guo"/>
            <person name="J."/>
            <person name="Pan"/>
            <person name="S."/>
            <person name="Fan"/>
            <person name="G."/>
            <person name="Zhang"/>
            <person name="W."/>
            <person name="Zhang"/>
            <person name="R."/>
            <person name="Yu"/>
            <person name="J."/>
            <person name="Zhang"/>
            <person name="X."/>
            <person name="Yin"/>
            <person name="Q."/>
            <person name="Ji"/>
            <person name="C."/>
            <person name="Jin"/>
            <person name="Y."/>
            <person name="Yue"/>
            <person name="G."/>
            <person name="Liu"/>
            <person name="M."/>
            <person name="Xu"/>
            <person name="J."/>
            <person name="Liu"/>
            <person name="S."/>
            <person name="Jordana"/>
            <person name="J."/>
            <person name="Noce"/>
            <person name="A."/>
            <person name="Amills"/>
            <person name="M."/>
            <person name="Wu"/>
            <person name="D.D."/>
            <person name="Li"/>
            <person name="S."/>
            <person name="Zhou"/>
            <person name="X. and Zhong"/>
            <person name="J."/>
        </authorList>
    </citation>
    <scope>NUCLEOTIDE SEQUENCE [LARGE SCALE GENOMIC DNA]</scope>
</reference>
<accession>A0A8C4MT53</accession>
<evidence type="ECO:0000313" key="11">
    <source>
        <dbReference type="Ensembl" id="ENSEASP00005031262.2"/>
    </source>
</evidence>
<proteinExistence type="inferred from homology"/>
<dbReference type="GO" id="GO:0032957">
    <property type="term" value="P:inositol trisphosphate metabolic process"/>
    <property type="evidence" value="ECO:0007669"/>
    <property type="project" value="InterPro"/>
</dbReference>
<evidence type="ECO:0000256" key="7">
    <source>
        <dbReference type="ARBA" id="ARBA00022840"/>
    </source>
</evidence>
<dbReference type="GeneTree" id="ENSGT00390000001278"/>
<dbReference type="InterPro" id="IPR040464">
    <property type="entry name" value="InsP(3)kin_ATP-grasp"/>
</dbReference>
<dbReference type="GO" id="GO:0047325">
    <property type="term" value="F:inositol-3,4,5,6-tetrakisphosphate 1-kinase activity"/>
    <property type="evidence" value="ECO:0007669"/>
    <property type="project" value="InterPro"/>
</dbReference>
<keyword evidence="4" id="KW-0479">Metal-binding</keyword>
<keyword evidence="3" id="KW-0808">Transferase</keyword>
<dbReference type="Pfam" id="PF05770">
    <property type="entry name" value="Ins134_P3_kin"/>
    <property type="match status" value="2"/>
</dbReference>
<dbReference type="PANTHER" id="PTHR14217">
    <property type="entry name" value="INOSITOL-TETRAKISPHOSPHATE 1-KINASE"/>
    <property type="match status" value="1"/>
</dbReference>
<evidence type="ECO:0000256" key="2">
    <source>
        <dbReference type="ARBA" id="ARBA00009601"/>
    </source>
</evidence>
<evidence type="ECO:0000256" key="5">
    <source>
        <dbReference type="ARBA" id="ARBA00022741"/>
    </source>
</evidence>
<dbReference type="Gene3D" id="3.30.1490.220">
    <property type="match status" value="1"/>
</dbReference>
<dbReference type="AlphaFoldDB" id="A0A8C4MT53"/>
<dbReference type="GO" id="GO:0052725">
    <property type="term" value="F:inositol-1,3,4-trisphosphate 6-kinase activity"/>
    <property type="evidence" value="ECO:0007669"/>
    <property type="project" value="InterPro"/>
</dbReference>
<evidence type="ECO:0000259" key="10">
    <source>
        <dbReference type="Pfam" id="PF17927"/>
    </source>
</evidence>
<keyword evidence="6" id="KW-0418">Kinase</keyword>
<evidence type="ECO:0000256" key="8">
    <source>
        <dbReference type="ARBA" id="ARBA00022842"/>
    </source>
</evidence>
<keyword evidence="12" id="KW-1185">Reference proteome</keyword>
<dbReference type="GO" id="GO:0005524">
    <property type="term" value="F:ATP binding"/>
    <property type="evidence" value="ECO:0007669"/>
    <property type="project" value="UniProtKB-KW"/>
</dbReference>
<dbReference type="Pfam" id="PF17927">
    <property type="entry name" value="Ins134_P3_kin_N"/>
    <property type="match status" value="1"/>
</dbReference>
<feature type="domain" description="Inositol 1,3,4-trisphosphate 5/6-kinase ATP-grasp" evidence="9">
    <location>
        <begin position="120"/>
        <end position="223"/>
    </location>
</feature>
<dbReference type="GO" id="GO:0016324">
    <property type="term" value="C:apical plasma membrane"/>
    <property type="evidence" value="ECO:0007669"/>
    <property type="project" value="Ensembl"/>
</dbReference>
<gene>
    <name evidence="11" type="primary">ITPK1</name>
</gene>